<keyword evidence="1 2" id="KW-0597">Phosphoprotein</keyword>
<evidence type="ECO:0000259" key="3">
    <source>
        <dbReference type="PROSITE" id="PS50110"/>
    </source>
</evidence>
<evidence type="ECO:0000313" key="6">
    <source>
        <dbReference type="Proteomes" id="UP001185254"/>
    </source>
</evidence>
<dbReference type="RefSeq" id="WP_310065353.1">
    <property type="nucleotide sequence ID" value="NZ_JAURTK010000002.1"/>
</dbReference>
<accession>A0AB73I8L8</accession>
<protein>
    <submittedName>
        <fullName evidence="4">CheY-like chemotaxis protein</fullName>
    </submittedName>
</protein>
<feature type="domain" description="Response regulatory" evidence="3">
    <location>
        <begin position="3"/>
        <end position="116"/>
    </location>
</feature>
<dbReference type="SMART" id="SM00448">
    <property type="entry name" value="REC"/>
    <property type="match status" value="1"/>
</dbReference>
<keyword evidence="6" id="KW-1185">Reference proteome</keyword>
<organism evidence="4 7">
    <name type="scientific">Paraburkholderia caledonica</name>
    <dbReference type="NCBI Taxonomy" id="134536"/>
    <lineage>
        <taxon>Bacteria</taxon>
        <taxon>Pseudomonadati</taxon>
        <taxon>Pseudomonadota</taxon>
        <taxon>Betaproteobacteria</taxon>
        <taxon>Burkholderiales</taxon>
        <taxon>Burkholderiaceae</taxon>
        <taxon>Paraburkholderia</taxon>
    </lineage>
</organism>
<reference evidence="4 6" key="1">
    <citation type="submission" date="2023-07" db="EMBL/GenBank/DDBJ databases">
        <title>Sorghum-associated microbial communities from plants grown in Nebraska, USA.</title>
        <authorList>
            <person name="Schachtman D."/>
        </authorList>
    </citation>
    <scope>NUCLEOTIDE SEQUENCE</scope>
    <source>
        <strain evidence="5 6">DS1039</strain>
        <strain evidence="4">DS1061</strain>
    </source>
</reference>
<comment type="caution">
    <text evidence="4">The sequence shown here is derived from an EMBL/GenBank/DDBJ whole genome shotgun (WGS) entry which is preliminary data.</text>
</comment>
<dbReference type="PANTHER" id="PTHR44591:SF3">
    <property type="entry name" value="RESPONSE REGULATORY DOMAIN-CONTAINING PROTEIN"/>
    <property type="match status" value="1"/>
</dbReference>
<dbReference type="Proteomes" id="UP001185254">
    <property type="component" value="Unassembled WGS sequence"/>
</dbReference>
<dbReference type="GO" id="GO:0000160">
    <property type="term" value="P:phosphorelay signal transduction system"/>
    <property type="evidence" value="ECO:0007669"/>
    <property type="project" value="InterPro"/>
</dbReference>
<dbReference type="EMBL" id="JAVDQN010000001">
    <property type="protein sequence ID" value="MDR6373972.1"/>
    <property type="molecule type" value="Genomic_DNA"/>
</dbReference>
<dbReference type="InterPro" id="IPR011006">
    <property type="entry name" value="CheY-like_superfamily"/>
</dbReference>
<gene>
    <name evidence="5" type="ORF">J2776_000648</name>
    <name evidence="4" type="ORF">J2793_001548</name>
</gene>
<dbReference type="EMBL" id="JAURTK010000002">
    <property type="protein sequence ID" value="MDP9646115.1"/>
    <property type="molecule type" value="Genomic_DNA"/>
</dbReference>
<dbReference type="SUPFAM" id="SSF52172">
    <property type="entry name" value="CheY-like"/>
    <property type="match status" value="1"/>
</dbReference>
<dbReference type="InterPro" id="IPR050595">
    <property type="entry name" value="Bact_response_regulator"/>
</dbReference>
<sequence>MSTVLLVDDDLENRWALQLALESRGHRVVLAGNGWDALRKAQADFPELVLTDLEMPEMSGRELCQRLKCRPVFSDIPVVLLSAMPEPEEEGMRSWNAFLRKPAPIEVLLDTIDTFIAARLTYARASQRAEYPIVVRWRAIDSRCWP</sequence>
<proteinExistence type="predicted"/>
<feature type="modified residue" description="4-aspartylphosphate" evidence="2">
    <location>
        <position position="52"/>
    </location>
</feature>
<dbReference type="PANTHER" id="PTHR44591">
    <property type="entry name" value="STRESS RESPONSE REGULATOR PROTEIN 1"/>
    <property type="match status" value="1"/>
</dbReference>
<evidence type="ECO:0000256" key="1">
    <source>
        <dbReference type="ARBA" id="ARBA00022553"/>
    </source>
</evidence>
<dbReference type="AlphaFoldDB" id="A0AB73I8L8"/>
<dbReference type="InterPro" id="IPR001789">
    <property type="entry name" value="Sig_transdc_resp-reg_receiver"/>
</dbReference>
<evidence type="ECO:0000256" key="2">
    <source>
        <dbReference type="PROSITE-ProRule" id="PRU00169"/>
    </source>
</evidence>
<evidence type="ECO:0000313" key="5">
    <source>
        <dbReference type="EMBL" id="MDR6373972.1"/>
    </source>
</evidence>
<dbReference type="Pfam" id="PF00072">
    <property type="entry name" value="Response_reg"/>
    <property type="match status" value="1"/>
</dbReference>
<evidence type="ECO:0000313" key="7">
    <source>
        <dbReference type="Proteomes" id="UP001229486"/>
    </source>
</evidence>
<dbReference type="CDD" id="cd00156">
    <property type="entry name" value="REC"/>
    <property type="match status" value="1"/>
</dbReference>
<dbReference type="Gene3D" id="3.40.50.2300">
    <property type="match status" value="1"/>
</dbReference>
<name>A0AB73I8L8_9BURK</name>
<dbReference type="Proteomes" id="UP001229486">
    <property type="component" value="Unassembled WGS sequence"/>
</dbReference>
<evidence type="ECO:0000313" key="4">
    <source>
        <dbReference type="EMBL" id="MDP9646115.1"/>
    </source>
</evidence>
<dbReference type="PROSITE" id="PS50110">
    <property type="entry name" value="RESPONSE_REGULATORY"/>
    <property type="match status" value="1"/>
</dbReference>